<evidence type="ECO:0000256" key="1">
    <source>
        <dbReference type="ARBA" id="ARBA00004328"/>
    </source>
</evidence>
<protein>
    <submittedName>
        <fullName evidence="4">Putative tail fiber</fullName>
    </submittedName>
</protein>
<name>K4P093_9CAUD</name>
<keyword evidence="2" id="KW-0946">Virion</keyword>
<proteinExistence type="predicted"/>
<feature type="region of interest" description="Disordered" evidence="3">
    <location>
        <begin position="1"/>
        <end position="30"/>
    </location>
</feature>
<evidence type="ECO:0000313" key="4">
    <source>
        <dbReference type="EMBL" id="AFV51555.1"/>
    </source>
</evidence>
<sequence>MTNPTLITTPFAENGDKNTIPESVGANPQNATMQAGFPPITQQKISEGGIPPERNDFNGILNLYGQHIVHLNKGLPYEFDQAFANAIGGYPLNARLMLDNGDIVKSTVPNNTNNPNSDMTGWVKINSASQIFDESGLSQQEINNGVKSAAALRLLNPNGEGERIYLISFNEGQGEGGGVFISKNKGTLVDDGGTILQSSNASIVYVRINFDSLTPEMFGAKGDDISFDNYLALQAAFKHPLPLEIPPKTYYTTRSIWYTSGKKIKGSGHQKSVICKTTNSTETDLPSSFAKDAVIIARHWSANDYAHYCEFDGFLVTSTVKCEFGLYAPRIAESSFSNFKIHNAIKGFYSDDAWMISMIRVTSSSDRPYIVNMGTSITMNSCWAINARGESSYCYEFNNLYYSTLISCGADNNGLDGSPIKALYRVLNSSITFISCASENNHAYKIFHGQGASVTIVKMTAMRFYNKYKVSNPVWGDENALFDLRSETRLDIKDSAFDGLLNTDTSTSPSWINITDTSYLNYSNVRVNIPITGASVNDTTAFGVKWGSVTTVILDFGTYKIESCVNLPSNLYNPLSTPTNETYSSIFTRGSIRENGRELSTENLNNLRYLGTITFKQSQSAEATLANNYPENGGAWVIQQYSDVATDSSNVNTNTTQIAIRKDSNRIYFRCAPYGGIFTPWYKIYHSGNTTVDANGFLKAI</sequence>
<gene>
    <name evidence="4" type="ORF">AB2_71</name>
</gene>
<dbReference type="GO" id="GO:0044423">
    <property type="term" value="C:virion component"/>
    <property type="evidence" value="ECO:0007669"/>
    <property type="project" value="UniProtKB-KW"/>
</dbReference>
<dbReference type="InterPro" id="IPR012334">
    <property type="entry name" value="Pectin_lyas_fold"/>
</dbReference>
<dbReference type="InterPro" id="IPR011050">
    <property type="entry name" value="Pectin_lyase_fold/virulence"/>
</dbReference>
<dbReference type="CDD" id="cd19958">
    <property type="entry name" value="pyocin_knob"/>
    <property type="match status" value="1"/>
</dbReference>
<dbReference type="EMBL" id="JX976549">
    <property type="protein sequence ID" value="AFV51555.1"/>
    <property type="molecule type" value="Genomic_DNA"/>
</dbReference>
<accession>K4P093</accession>
<dbReference type="SUPFAM" id="SSF51126">
    <property type="entry name" value="Pectin lyase-like"/>
    <property type="match status" value="1"/>
</dbReference>
<dbReference type="GO" id="GO:0051701">
    <property type="term" value="P:biological process involved in interaction with host"/>
    <property type="evidence" value="ECO:0007669"/>
    <property type="project" value="UniProtKB-ARBA"/>
</dbReference>
<evidence type="ECO:0000313" key="5">
    <source>
        <dbReference type="Proteomes" id="UP000009200"/>
    </source>
</evidence>
<dbReference type="Gene3D" id="2.160.20.10">
    <property type="entry name" value="Single-stranded right-handed beta-helix, Pectin lyase-like"/>
    <property type="match status" value="1"/>
</dbReference>
<dbReference type="GO" id="GO:0019058">
    <property type="term" value="P:viral life cycle"/>
    <property type="evidence" value="ECO:0007669"/>
    <property type="project" value="UniProtKB-ARBA"/>
</dbReference>
<dbReference type="SMR" id="K4P093"/>
<reference evidence="4 5" key="1">
    <citation type="journal article" date="2014" name="BMC Microbiol.">
        <title>Characterization, sequencing and comparative genomic analysis of vB_AbaM-IME-AB2, a novel lytic bacteriophage that infects multidrug-resistant Acinetobacter baumannii clinical isolates.</title>
        <authorList>
            <person name="Peng F."/>
            <person name="Mi Z."/>
            <person name="Huang Y."/>
            <person name="Yuan X."/>
            <person name="Niu W."/>
            <person name="Wang Y."/>
            <person name="Hua Y."/>
            <person name="Fan H."/>
            <person name="Bai C."/>
            <person name="Tong Y."/>
        </authorList>
    </citation>
    <scope>NUCLEOTIDE SEQUENCE [LARGE SCALE GENOMIC DNA]</scope>
</reference>
<evidence type="ECO:0000256" key="2">
    <source>
        <dbReference type="ARBA" id="ARBA00022844"/>
    </source>
</evidence>
<keyword evidence="5" id="KW-1185">Reference proteome</keyword>
<comment type="subcellular location">
    <subcellularLocation>
        <location evidence="1">Virion</location>
    </subcellularLocation>
</comment>
<dbReference type="OrthoDB" id="13996at10239"/>
<dbReference type="Proteomes" id="UP000009200">
    <property type="component" value="Segment"/>
</dbReference>
<organism evidence="4 5">
    <name type="scientific">Acinetobacter phage vB_AbaM-IME-AB2</name>
    <dbReference type="NCBI Taxonomy" id="1243183"/>
    <lineage>
        <taxon>Viruses</taxon>
        <taxon>Duplodnaviria</taxon>
        <taxon>Heunggongvirae</taxon>
        <taxon>Uroviricota</taxon>
        <taxon>Caudoviricetes</taxon>
        <taxon>Obolenskvirus</taxon>
        <taxon>Obolenskvirus AB2</taxon>
    </lineage>
</organism>
<evidence type="ECO:0000256" key="3">
    <source>
        <dbReference type="SAM" id="MobiDB-lite"/>
    </source>
</evidence>